<name>A0ABV0VA24_9TELE</name>
<dbReference type="EMBL" id="JAHRIQ010098359">
    <property type="protein sequence ID" value="MEQ2253550.1"/>
    <property type="molecule type" value="Genomic_DNA"/>
</dbReference>
<protein>
    <submittedName>
        <fullName evidence="1">Uncharacterized protein</fullName>
    </submittedName>
</protein>
<proteinExistence type="predicted"/>
<evidence type="ECO:0000313" key="2">
    <source>
        <dbReference type="Proteomes" id="UP001482620"/>
    </source>
</evidence>
<reference evidence="1 2" key="1">
    <citation type="submission" date="2021-06" db="EMBL/GenBank/DDBJ databases">
        <authorList>
            <person name="Palmer J.M."/>
        </authorList>
    </citation>
    <scope>NUCLEOTIDE SEQUENCE [LARGE SCALE GENOMIC DNA]</scope>
    <source>
        <strain evidence="2">if_2019</strain>
        <tissue evidence="1">Muscle</tissue>
    </source>
</reference>
<sequence length="71" mass="8281">MPRLLMSSRGQSGLEDVFNFVERFPELLPFQGPKENDRLSEEFLEYQLMDISTLQDSTTLTWKLSGETFHP</sequence>
<comment type="caution">
    <text evidence="1">The sequence shown here is derived from an EMBL/GenBank/DDBJ whole genome shotgun (WGS) entry which is preliminary data.</text>
</comment>
<accession>A0ABV0VA24</accession>
<keyword evidence="2" id="KW-1185">Reference proteome</keyword>
<organism evidence="1 2">
    <name type="scientific">Ilyodon furcidens</name>
    <name type="common">goldbreast splitfin</name>
    <dbReference type="NCBI Taxonomy" id="33524"/>
    <lineage>
        <taxon>Eukaryota</taxon>
        <taxon>Metazoa</taxon>
        <taxon>Chordata</taxon>
        <taxon>Craniata</taxon>
        <taxon>Vertebrata</taxon>
        <taxon>Euteleostomi</taxon>
        <taxon>Actinopterygii</taxon>
        <taxon>Neopterygii</taxon>
        <taxon>Teleostei</taxon>
        <taxon>Neoteleostei</taxon>
        <taxon>Acanthomorphata</taxon>
        <taxon>Ovalentaria</taxon>
        <taxon>Atherinomorphae</taxon>
        <taxon>Cyprinodontiformes</taxon>
        <taxon>Goodeidae</taxon>
        <taxon>Ilyodon</taxon>
    </lineage>
</organism>
<gene>
    <name evidence="1" type="ORF">ILYODFUR_033409</name>
</gene>
<dbReference type="Proteomes" id="UP001482620">
    <property type="component" value="Unassembled WGS sequence"/>
</dbReference>
<evidence type="ECO:0000313" key="1">
    <source>
        <dbReference type="EMBL" id="MEQ2253550.1"/>
    </source>
</evidence>